<name>A0ABU5IBV6_9BURK</name>
<dbReference type="EMBL" id="JAXOJX010000005">
    <property type="protein sequence ID" value="MDZ5456081.1"/>
    <property type="molecule type" value="Genomic_DNA"/>
</dbReference>
<proteinExistence type="predicted"/>
<evidence type="ECO:0000256" key="1">
    <source>
        <dbReference type="SAM" id="MobiDB-lite"/>
    </source>
</evidence>
<feature type="compositionally biased region" description="Low complexity" evidence="1">
    <location>
        <begin position="65"/>
        <end position="81"/>
    </location>
</feature>
<accession>A0ABU5IBV6</accession>
<feature type="compositionally biased region" description="Low complexity" evidence="1">
    <location>
        <begin position="130"/>
        <end position="144"/>
    </location>
</feature>
<organism evidence="2 3">
    <name type="scientific">Azohydromonas lata</name>
    <dbReference type="NCBI Taxonomy" id="45677"/>
    <lineage>
        <taxon>Bacteria</taxon>
        <taxon>Pseudomonadati</taxon>
        <taxon>Pseudomonadota</taxon>
        <taxon>Betaproteobacteria</taxon>
        <taxon>Burkholderiales</taxon>
        <taxon>Sphaerotilaceae</taxon>
        <taxon>Azohydromonas</taxon>
    </lineage>
</organism>
<sequence length="263" mass="26543">MPVTTAQTASGLGDKAAALTALASAAGAVDLSPLGRGVAALASFGFPVVEIGPEGHEDPNTLELPPQATTPDQPAAETAPPSAARHIAQALAGALSLKAAEDNAEVLQEEPQQAPSGDGAPAQGARGDTATLQSAAPQAQPPQQAAGALLNAMLSAALTGQAAMEVRREGRPPAQMELEREADGHGGHRIARIRLRHQTEDGVIDVTAELALGAAFPGEHAPMNVDITGSGALGGQAAAQLNELRESLQARGMAANVRARMDD</sequence>
<protein>
    <recommendedName>
        <fullName evidence="4">Flagellar hook-length control protein FliK</fullName>
    </recommendedName>
</protein>
<dbReference type="Proteomes" id="UP001293718">
    <property type="component" value="Unassembled WGS sequence"/>
</dbReference>
<evidence type="ECO:0000313" key="3">
    <source>
        <dbReference type="Proteomes" id="UP001293718"/>
    </source>
</evidence>
<reference evidence="2 3" key="1">
    <citation type="submission" date="2023-11" db="EMBL/GenBank/DDBJ databases">
        <title>Draft genome of Azohydromonas lata strain H1 (DSM1123), a polyhydroxyalkanoate producer.</title>
        <authorList>
            <person name="Traversa D."/>
            <person name="D'Addabbo P."/>
            <person name="Pazzani C."/>
            <person name="Manzari C."/>
            <person name="Chiara M."/>
            <person name="Scrascia M."/>
        </authorList>
    </citation>
    <scope>NUCLEOTIDE SEQUENCE [LARGE SCALE GENOMIC DNA]</scope>
    <source>
        <strain evidence="2 3">H1</strain>
    </source>
</reference>
<comment type="caution">
    <text evidence="2">The sequence shown here is derived from an EMBL/GenBank/DDBJ whole genome shotgun (WGS) entry which is preliminary data.</text>
</comment>
<evidence type="ECO:0008006" key="4">
    <source>
        <dbReference type="Google" id="ProtNLM"/>
    </source>
</evidence>
<evidence type="ECO:0000313" key="2">
    <source>
        <dbReference type="EMBL" id="MDZ5456081.1"/>
    </source>
</evidence>
<gene>
    <name evidence="2" type="ORF">SM757_05800</name>
</gene>
<feature type="region of interest" description="Disordered" evidence="1">
    <location>
        <begin position="52"/>
        <end position="83"/>
    </location>
</feature>
<feature type="region of interest" description="Disordered" evidence="1">
    <location>
        <begin position="103"/>
        <end position="144"/>
    </location>
</feature>
<keyword evidence="3" id="KW-1185">Reference proteome</keyword>